<dbReference type="Gene3D" id="3.40.30.10">
    <property type="entry name" value="Glutaredoxin"/>
    <property type="match status" value="1"/>
</dbReference>
<dbReference type="GO" id="GO:0003756">
    <property type="term" value="F:protein disulfide isomerase activity"/>
    <property type="evidence" value="ECO:0007669"/>
    <property type="project" value="TreeGrafter"/>
</dbReference>
<dbReference type="PANTHER" id="PTHR45672">
    <property type="entry name" value="PROTEIN DISULFIDE-ISOMERASE C17H9.14C-RELATED"/>
    <property type="match status" value="1"/>
</dbReference>
<keyword evidence="2" id="KW-0732">Signal</keyword>
<dbReference type="AlphaFoldDB" id="A0A7S2N8J1"/>
<dbReference type="PANTHER" id="PTHR45672:SF3">
    <property type="entry name" value="THIOREDOXIN DOMAIN-CONTAINING PROTEIN 5"/>
    <property type="match status" value="1"/>
</dbReference>
<organism evidence="5">
    <name type="scientific">Haptolina brevifila</name>
    <dbReference type="NCBI Taxonomy" id="156173"/>
    <lineage>
        <taxon>Eukaryota</taxon>
        <taxon>Haptista</taxon>
        <taxon>Haptophyta</taxon>
        <taxon>Prymnesiophyceae</taxon>
        <taxon>Prymnesiales</taxon>
        <taxon>Prymnesiaceae</taxon>
        <taxon>Haptolina</taxon>
    </lineage>
</organism>
<gene>
    <name evidence="5" type="ORF">CBRE1094_LOCUS36324</name>
</gene>
<dbReference type="SUPFAM" id="SSF52833">
    <property type="entry name" value="Thioredoxin-like"/>
    <property type="match status" value="1"/>
</dbReference>
<evidence type="ECO:0000256" key="1">
    <source>
        <dbReference type="ARBA" id="ARBA00006347"/>
    </source>
</evidence>
<name>A0A7S2N8J1_9EUKA</name>
<evidence type="ECO:0000259" key="4">
    <source>
        <dbReference type="Pfam" id="PF00085"/>
    </source>
</evidence>
<dbReference type="InterPro" id="IPR013766">
    <property type="entry name" value="Thioredoxin_domain"/>
</dbReference>
<dbReference type="EMBL" id="HBGU01066626">
    <property type="protein sequence ID" value="CAD9526346.1"/>
    <property type="molecule type" value="Transcribed_RNA"/>
</dbReference>
<evidence type="ECO:0000313" key="5">
    <source>
        <dbReference type="EMBL" id="CAD9526346.1"/>
    </source>
</evidence>
<evidence type="ECO:0000256" key="2">
    <source>
        <dbReference type="ARBA" id="ARBA00022729"/>
    </source>
</evidence>
<keyword evidence="3" id="KW-0175">Coiled coil</keyword>
<evidence type="ECO:0000256" key="3">
    <source>
        <dbReference type="SAM" id="Coils"/>
    </source>
</evidence>
<feature type="domain" description="Thioredoxin" evidence="4">
    <location>
        <begin position="1"/>
        <end position="70"/>
    </location>
</feature>
<dbReference type="GO" id="GO:0005783">
    <property type="term" value="C:endoplasmic reticulum"/>
    <property type="evidence" value="ECO:0007669"/>
    <property type="project" value="TreeGrafter"/>
</dbReference>
<dbReference type="GO" id="GO:0006457">
    <property type="term" value="P:protein folding"/>
    <property type="evidence" value="ECO:0007669"/>
    <property type="project" value="TreeGrafter"/>
</dbReference>
<dbReference type="Pfam" id="PF00085">
    <property type="entry name" value="Thioredoxin"/>
    <property type="match status" value="1"/>
</dbReference>
<proteinExistence type="inferred from homology"/>
<dbReference type="InterPro" id="IPR051063">
    <property type="entry name" value="PDI"/>
</dbReference>
<accession>A0A7S2N8J1</accession>
<sequence>MKPDWDSLANDFKDSASVIIADVDCTAAGEPLCKKHGVSGYPTIKTFAPGADEGDAYEGGRDLESLRKHAESLGPSCSIDNKDLCSAEDLAKIEKYAAMSPERRTAKLNKLKNAIKKKEHEHEKLQKELQARYEASNSMLEKIKEEYKQPIKLMTAATPK</sequence>
<feature type="coiled-coil region" evidence="3">
    <location>
        <begin position="108"/>
        <end position="146"/>
    </location>
</feature>
<protein>
    <recommendedName>
        <fullName evidence="4">Thioredoxin domain-containing protein</fullName>
    </recommendedName>
</protein>
<comment type="similarity">
    <text evidence="1">Belongs to the protein disulfide isomerase family.</text>
</comment>
<reference evidence="5" key="1">
    <citation type="submission" date="2021-01" db="EMBL/GenBank/DDBJ databases">
        <authorList>
            <person name="Corre E."/>
            <person name="Pelletier E."/>
            <person name="Niang G."/>
            <person name="Scheremetjew M."/>
            <person name="Finn R."/>
            <person name="Kale V."/>
            <person name="Holt S."/>
            <person name="Cochrane G."/>
            <person name="Meng A."/>
            <person name="Brown T."/>
            <person name="Cohen L."/>
        </authorList>
    </citation>
    <scope>NUCLEOTIDE SEQUENCE</scope>
    <source>
        <strain evidence="5">UTEX LB 985</strain>
    </source>
</reference>
<dbReference type="InterPro" id="IPR036249">
    <property type="entry name" value="Thioredoxin-like_sf"/>
</dbReference>